<gene>
    <name evidence="1" type="ORF">FPOA_01634</name>
</gene>
<dbReference type="Gene3D" id="2.60.40.640">
    <property type="match status" value="1"/>
</dbReference>
<dbReference type="AlphaFoldDB" id="A0A1B8B4N6"/>
<keyword evidence="2" id="KW-1185">Reference proteome</keyword>
<dbReference type="InterPro" id="IPR014752">
    <property type="entry name" value="Arrestin-like_C"/>
</dbReference>
<dbReference type="OMA" id="PINIGAM"/>
<protein>
    <recommendedName>
        <fullName evidence="3">Arrestin-like N-terminal domain-containing protein</fullName>
    </recommendedName>
</protein>
<comment type="caution">
    <text evidence="1">The sequence shown here is derived from an EMBL/GenBank/DDBJ whole genome shotgun (WGS) entry which is preliminary data.</text>
</comment>
<evidence type="ECO:0000313" key="2">
    <source>
        <dbReference type="Proteomes" id="UP000091967"/>
    </source>
</evidence>
<evidence type="ECO:0008006" key="3">
    <source>
        <dbReference type="Google" id="ProtNLM"/>
    </source>
</evidence>
<evidence type="ECO:0000313" key="1">
    <source>
        <dbReference type="EMBL" id="OBS27692.1"/>
    </source>
</evidence>
<dbReference type="EMBL" id="LYXU01000001">
    <property type="protein sequence ID" value="OBS27692.1"/>
    <property type="molecule type" value="Genomic_DNA"/>
</dbReference>
<sequence length="425" mass="47890">MPQTGISCSSSLGIRLDGNQRYAPGDTITGHVYRRNHTINTNASIFISVSGRSKTKIRVNHSDDIKRGRFNFISAKTRLKIFQGPIHIGASGEEQVWPFSIILPKYVNPRSLRNDKQRESFLPLHREEHVLPSTFMYSVEGETQAFIEYYLTATLKLGGRNKPVEATLPITVMSTLSHPITDFRLHRARSYHKIAAYRLLPGNEDAKLSFSQHLKQMFQTTSVPVFAFDLFFGLPTIIQLDNPDLLPVQLHIFPNRSATSKAIRDLPQRVELSFISIKIVRTTKLLCGGILSSHSKESSTELDLDVMDSLSKYKGGIYIPCANGSPPIDLKGMIDLRLGRHGRQYYRSPTFTTYNIRQTHSFKWEFRGAIAGQYFRVNGISPVTLMAPSGEHNPGPVQQDEKVPIANHETENEPFVGPSQIIRND</sequence>
<proteinExistence type="predicted"/>
<accession>A0A1B8B4N6</accession>
<organism evidence="1 2">
    <name type="scientific">Fusarium poae</name>
    <dbReference type="NCBI Taxonomy" id="36050"/>
    <lineage>
        <taxon>Eukaryota</taxon>
        <taxon>Fungi</taxon>
        <taxon>Dikarya</taxon>
        <taxon>Ascomycota</taxon>
        <taxon>Pezizomycotina</taxon>
        <taxon>Sordariomycetes</taxon>
        <taxon>Hypocreomycetidae</taxon>
        <taxon>Hypocreales</taxon>
        <taxon>Nectriaceae</taxon>
        <taxon>Fusarium</taxon>
    </lineage>
</organism>
<name>A0A1B8B4N6_FUSPO</name>
<dbReference type="Proteomes" id="UP000091967">
    <property type="component" value="Unassembled WGS sequence"/>
</dbReference>
<dbReference type="InterPro" id="IPR014756">
    <property type="entry name" value="Ig_E-set"/>
</dbReference>
<dbReference type="SUPFAM" id="SSF81296">
    <property type="entry name" value="E set domains"/>
    <property type="match status" value="1"/>
</dbReference>
<reference evidence="1 2" key="1">
    <citation type="submission" date="2016-06" db="EMBL/GenBank/DDBJ databases">
        <title>Living apart together: crosstalk between the core and supernumerary genomes in a fungal plant pathogen.</title>
        <authorList>
            <person name="Vanheule A."/>
            <person name="Audenaert K."/>
            <person name="Warris S."/>
            <person name="Van De Geest H."/>
            <person name="Schijlen E."/>
            <person name="Hofte M."/>
            <person name="De Saeger S."/>
            <person name="Haesaert G."/>
            <person name="Waalwijk C."/>
            <person name="Van Der Lee T."/>
        </authorList>
    </citation>
    <scope>NUCLEOTIDE SEQUENCE [LARGE SCALE GENOMIC DNA]</scope>
    <source>
        <strain evidence="1 2">2516</strain>
    </source>
</reference>